<dbReference type="EMBL" id="KB112472">
    <property type="protein sequence ID" value="ELK24787.1"/>
    <property type="molecule type" value="Genomic_DNA"/>
</dbReference>
<protein>
    <submittedName>
        <fullName evidence="2">Uncharacterized protein</fullName>
    </submittedName>
</protein>
<reference evidence="3" key="1">
    <citation type="journal article" date="2013" name="Science">
        <title>Comparative analysis of bat genomes provides insight into the evolution of flight and immunity.</title>
        <authorList>
            <person name="Zhang G."/>
            <person name="Cowled C."/>
            <person name="Shi Z."/>
            <person name="Huang Z."/>
            <person name="Bishop-Lilly K.A."/>
            <person name="Fang X."/>
            <person name="Wynne J.W."/>
            <person name="Xiong Z."/>
            <person name="Baker M.L."/>
            <person name="Zhao W."/>
            <person name="Tachedjian M."/>
            <person name="Zhu Y."/>
            <person name="Zhou P."/>
            <person name="Jiang X."/>
            <person name="Ng J."/>
            <person name="Yang L."/>
            <person name="Wu L."/>
            <person name="Xiao J."/>
            <person name="Feng Y."/>
            <person name="Chen Y."/>
            <person name="Sun X."/>
            <person name="Zhang Y."/>
            <person name="Marsh G.A."/>
            <person name="Crameri G."/>
            <person name="Broder C.C."/>
            <person name="Frey K.G."/>
            <person name="Wang L.F."/>
            <person name="Wang J."/>
        </authorList>
    </citation>
    <scope>NUCLEOTIDE SEQUENCE [LARGE SCALE GENOMIC DNA]</scope>
</reference>
<organism evidence="2 3">
    <name type="scientific">Myotis davidii</name>
    <name type="common">David's myotis</name>
    <dbReference type="NCBI Taxonomy" id="225400"/>
    <lineage>
        <taxon>Eukaryota</taxon>
        <taxon>Metazoa</taxon>
        <taxon>Chordata</taxon>
        <taxon>Craniata</taxon>
        <taxon>Vertebrata</taxon>
        <taxon>Euteleostomi</taxon>
        <taxon>Mammalia</taxon>
        <taxon>Eutheria</taxon>
        <taxon>Laurasiatheria</taxon>
        <taxon>Chiroptera</taxon>
        <taxon>Yangochiroptera</taxon>
        <taxon>Vespertilionidae</taxon>
        <taxon>Myotis</taxon>
    </lineage>
</organism>
<name>L5LF06_MYODS</name>
<dbReference type="AlphaFoldDB" id="L5LF06"/>
<evidence type="ECO:0000313" key="3">
    <source>
        <dbReference type="Proteomes" id="UP000010556"/>
    </source>
</evidence>
<feature type="compositionally biased region" description="Polar residues" evidence="1">
    <location>
        <begin position="39"/>
        <end position="50"/>
    </location>
</feature>
<proteinExistence type="predicted"/>
<evidence type="ECO:0000313" key="2">
    <source>
        <dbReference type="EMBL" id="ELK24787.1"/>
    </source>
</evidence>
<feature type="region of interest" description="Disordered" evidence="1">
    <location>
        <begin position="1"/>
        <end position="71"/>
    </location>
</feature>
<gene>
    <name evidence="2" type="ORF">MDA_GLEAN10007438</name>
</gene>
<sequence length="71" mass="7237">MNPAGPAARPRDPGPGGSPSCQGHLDSSHPHSRAAEPSASVSGEWTQNLSPHQPQAPLPAPAPHGLRPGRL</sequence>
<dbReference type="Proteomes" id="UP000010556">
    <property type="component" value="Unassembled WGS sequence"/>
</dbReference>
<accession>L5LF06</accession>
<keyword evidence="3" id="KW-1185">Reference proteome</keyword>
<evidence type="ECO:0000256" key="1">
    <source>
        <dbReference type="SAM" id="MobiDB-lite"/>
    </source>
</evidence>